<dbReference type="EMBL" id="JOJR01000032">
    <property type="protein sequence ID" value="RCN49609.1"/>
    <property type="molecule type" value="Genomic_DNA"/>
</dbReference>
<reference evidence="3 4" key="1">
    <citation type="submission" date="2014-10" db="EMBL/GenBank/DDBJ databases">
        <title>Draft genome of the hookworm Ancylostoma caninum.</title>
        <authorList>
            <person name="Mitreva M."/>
        </authorList>
    </citation>
    <scope>NUCLEOTIDE SEQUENCE [LARGE SCALE GENOMIC DNA]</scope>
    <source>
        <strain evidence="3 4">Baltimore</strain>
    </source>
</reference>
<dbReference type="PANTHER" id="PTHR23013">
    <property type="entry name" value="SERPENTINE RECEPTOR"/>
    <property type="match status" value="1"/>
</dbReference>
<keyword evidence="1" id="KW-0812">Transmembrane</keyword>
<evidence type="ECO:0000259" key="2">
    <source>
        <dbReference type="Pfam" id="PF10328"/>
    </source>
</evidence>
<dbReference type="OrthoDB" id="5864998at2759"/>
<proteinExistence type="predicted"/>
<keyword evidence="1" id="KW-1133">Transmembrane helix</keyword>
<sequence length="213" mass="24507">MGMISGICYSAIPVLQVAVAYNRMIALYFPVFYGKLCTRKWAKVVIGFGLSYGISLGIHDLIAECRFVYNPEDLSWIYQGCSRKVLEIKFIYPVLICAGISLCINVIVASRLVIEKTGYGTNESERRRNVKLFWQGFAQELFFANDLIWQDFISTLINTRLWWFVSNTLMWELAHVCDGLMFLVFDSKLRYFLWNIRLKPSGSTSTNAVLTIF</sequence>
<keyword evidence="4" id="KW-1185">Reference proteome</keyword>
<dbReference type="Proteomes" id="UP000252519">
    <property type="component" value="Unassembled WGS sequence"/>
</dbReference>
<protein>
    <recommendedName>
        <fullName evidence="2">7TM GPCR serpentine receptor class x (Srx) domain-containing protein</fullName>
    </recommendedName>
</protein>
<evidence type="ECO:0000313" key="3">
    <source>
        <dbReference type="EMBL" id="RCN49609.1"/>
    </source>
</evidence>
<name>A0A368H1W7_ANCCA</name>
<evidence type="ECO:0000256" key="1">
    <source>
        <dbReference type="SAM" id="Phobius"/>
    </source>
</evidence>
<dbReference type="AlphaFoldDB" id="A0A368H1W7"/>
<dbReference type="SUPFAM" id="SSF81321">
    <property type="entry name" value="Family A G protein-coupled receptor-like"/>
    <property type="match status" value="1"/>
</dbReference>
<dbReference type="InterPro" id="IPR019430">
    <property type="entry name" value="7TM_GPCR_serpentine_rcpt_Srx"/>
</dbReference>
<feature type="domain" description="7TM GPCR serpentine receptor class x (Srx)" evidence="2">
    <location>
        <begin position="2"/>
        <end position="185"/>
    </location>
</feature>
<keyword evidence="1" id="KW-0472">Membrane</keyword>
<feature type="transmembrane region" description="Helical" evidence="1">
    <location>
        <begin position="90"/>
        <end position="114"/>
    </location>
</feature>
<dbReference type="PANTHER" id="PTHR23013:SF27">
    <property type="entry name" value="G-PROTEIN COUPLED RECEPTORS FAMILY 1 PROFILE DOMAIN-CONTAINING PROTEIN"/>
    <property type="match status" value="1"/>
</dbReference>
<evidence type="ECO:0000313" key="4">
    <source>
        <dbReference type="Proteomes" id="UP000252519"/>
    </source>
</evidence>
<accession>A0A368H1W7</accession>
<dbReference type="Pfam" id="PF10328">
    <property type="entry name" value="7TM_GPCR_Srx"/>
    <property type="match status" value="1"/>
</dbReference>
<organism evidence="3 4">
    <name type="scientific">Ancylostoma caninum</name>
    <name type="common">Dog hookworm</name>
    <dbReference type="NCBI Taxonomy" id="29170"/>
    <lineage>
        <taxon>Eukaryota</taxon>
        <taxon>Metazoa</taxon>
        <taxon>Ecdysozoa</taxon>
        <taxon>Nematoda</taxon>
        <taxon>Chromadorea</taxon>
        <taxon>Rhabditida</taxon>
        <taxon>Rhabditina</taxon>
        <taxon>Rhabditomorpha</taxon>
        <taxon>Strongyloidea</taxon>
        <taxon>Ancylostomatidae</taxon>
        <taxon>Ancylostomatinae</taxon>
        <taxon>Ancylostoma</taxon>
    </lineage>
</organism>
<comment type="caution">
    <text evidence="3">The sequence shown here is derived from an EMBL/GenBank/DDBJ whole genome shotgun (WGS) entry which is preliminary data.</text>
</comment>
<gene>
    <name evidence="3" type="ORF">ANCCAN_04381</name>
</gene>
<dbReference type="Gene3D" id="1.20.1070.10">
    <property type="entry name" value="Rhodopsin 7-helix transmembrane proteins"/>
    <property type="match status" value="1"/>
</dbReference>
<feature type="transmembrane region" description="Helical" evidence="1">
    <location>
        <begin position="44"/>
        <end position="69"/>
    </location>
</feature>